<protein>
    <submittedName>
        <fullName evidence="3">Variant surface glycoprotein</fullName>
    </submittedName>
</protein>
<gene>
    <name evidence="3" type="ORF">TCIL3000_0_45780</name>
</gene>
<evidence type="ECO:0000313" key="4">
    <source>
        <dbReference type="Proteomes" id="UP000000702"/>
    </source>
</evidence>
<dbReference type="EMBL" id="CAEQ01001317">
    <property type="protein sequence ID" value="CCD13888.1"/>
    <property type="molecule type" value="Genomic_DNA"/>
</dbReference>
<feature type="compositionally biased region" description="Polar residues" evidence="1">
    <location>
        <begin position="339"/>
        <end position="351"/>
    </location>
</feature>
<reference evidence="4" key="1">
    <citation type="submission" date="2011-07" db="EMBL/GenBank/DDBJ databases">
        <title>Divergent evolution of antigenic variation in African trypanosomes.</title>
        <authorList>
            <person name="Jackson A.P."/>
            <person name="Berry A."/>
            <person name="Allison H.C."/>
            <person name="Burton P."/>
            <person name="Anderson J."/>
            <person name="Aslett M."/>
            <person name="Brown R."/>
            <person name="Corton N."/>
            <person name="Harris D."/>
            <person name="Hauser H."/>
            <person name="Gamble J."/>
            <person name="Gilderthorp R."/>
            <person name="McQuillan J."/>
            <person name="Quail M.A."/>
            <person name="Sanders M."/>
            <person name="Van Tonder A."/>
            <person name="Ginger M.L."/>
            <person name="Donelson J.E."/>
            <person name="Field M.C."/>
            <person name="Barry J.D."/>
            <person name="Berriman M."/>
            <person name="Hertz-Fowler C."/>
        </authorList>
    </citation>
    <scope>NUCLEOTIDE SEQUENCE [LARGE SCALE GENOMIC DNA]</scope>
    <source>
        <strain evidence="4">IL3000</strain>
    </source>
</reference>
<reference evidence="3 4" key="2">
    <citation type="journal article" date="2012" name="Proc. Natl. Acad. Sci. U.S.A.">
        <title>Antigenic diversity is generated by distinct evolutionary mechanisms in African trypanosome species.</title>
        <authorList>
            <person name="Jackson A.P."/>
            <person name="Berry A."/>
            <person name="Aslett M."/>
            <person name="Allison H.C."/>
            <person name="Burton P."/>
            <person name="Vavrova-Anderson J."/>
            <person name="Brown R."/>
            <person name="Browne H."/>
            <person name="Corton N."/>
            <person name="Hauser H."/>
            <person name="Gamble J."/>
            <person name="Gilderthorp R."/>
            <person name="Marcello L."/>
            <person name="McQuillan J."/>
            <person name="Otto T.D."/>
            <person name="Quail M.A."/>
            <person name="Sanders M.J."/>
            <person name="van Tonder A."/>
            <person name="Ginger M.L."/>
            <person name="Field M.C."/>
            <person name="Barry J.D."/>
            <person name="Hertz-Fowler C."/>
            <person name="Berriman M."/>
        </authorList>
    </citation>
    <scope>NUCLEOTIDE SEQUENCE [LARGE SCALE GENOMIC DNA]</scope>
    <source>
        <strain evidence="3 4">IL3000</strain>
    </source>
</reference>
<feature type="chain" id="PRO_5003390005" evidence="2">
    <location>
        <begin position="20"/>
        <end position="363"/>
    </location>
</feature>
<organism evidence="3 4">
    <name type="scientific">Trypanosoma congolense (strain IL3000)</name>
    <dbReference type="NCBI Taxonomy" id="1068625"/>
    <lineage>
        <taxon>Eukaryota</taxon>
        <taxon>Discoba</taxon>
        <taxon>Euglenozoa</taxon>
        <taxon>Kinetoplastea</taxon>
        <taxon>Metakinetoplastina</taxon>
        <taxon>Trypanosomatida</taxon>
        <taxon>Trypanosomatidae</taxon>
        <taxon>Trypanosoma</taxon>
        <taxon>Nannomonas</taxon>
    </lineage>
</organism>
<feature type="compositionally biased region" description="Basic and acidic residues" evidence="1">
    <location>
        <begin position="287"/>
        <end position="335"/>
    </location>
</feature>
<comment type="caution">
    <text evidence="3">The sequence shown here is derived from an EMBL/GenBank/DDBJ whole genome shotgun (WGS) entry which is preliminary data.</text>
</comment>
<feature type="region of interest" description="Disordered" evidence="1">
    <location>
        <begin position="246"/>
        <end position="351"/>
    </location>
</feature>
<feature type="signal peptide" evidence="2">
    <location>
        <begin position="1"/>
        <end position="19"/>
    </location>
</feature>
<evidence type="ECO:0000256" key="2">
    <source>
        <dbReference type="SAM" id="SignalP"/>
    </source>
</evidence>
<accession>F9W9I6</accession>
<evidence type="ECO:0000313" key="3">
    <source>
        <dbReference type="EMBL" id="CCD13888.1"/>
    </source>
</evidence>
<dbReference type="VEuPathDB" id="TriTrypDB:TcIL3000_0_45780"/>
<keyword evidence="4" id="KW-1185">Reference proteome</keyword>
<sequence>MLLLKFVVVLMMTVIPVQSDSEDVDLNATDFRLICDVTGATLVVFNYLNDNEYEDDVHINQLEQEINQLFFGEKGKAHASGFLMFPDEFVETKPSRIKVCGSATSTTRMPSASESLASTFLCLCTRSHLSESNLCGLPLLATNHGGEGESQNVNDIFEQVWGATGNGGIMRNCNGGNTPDSIKVAIEQLNANVTQLESTLKNKNIMLKQSTTCDAKHETPCAHVNKIPAWLQTLKKIQNLTKNMKEPAKKAPAALGKVSENTNTLADTPPTQSPSSPQPEDSAPPEPWREDSKNLEKNNKKELRKAHGENKNAKHVAQLEKKTEIPQNKEEKNEDNNPVLESNEASGSYLSNSKWTLLAVLLI</sequence>
<feature type="compositionally biased region" description="Low complexity" evidence="1">
    <location>
        <begin position="266"/>
        <end position="281"/>
    </location>
</feature>
<dbReference type="AlphaFoldDB" id="F9W9I6"/>
<evidence type="ECO:0000256" key="1">
    <source>
        <dbReference type="SAM" id="MobiDB-lite"/>
    </source>
</evidence>
<name>F9W9I6_TRYCI</name>
<dbReference type="Proteomes" id="UP000000702">
    <property type="component" value="Unassembled WGS sequence"/>
</dbReference>
<keyword evidence="2" id="KW-0732">Signal</keyword>
<proteinExistence type="predicted"/>